<dbReference type="EMBL" id="BRYA01001378">
    <property type="protein sequence ID" value="GMI42278.1"/>
    <property type="molecule type" value="Genomic_DNA"/>
</dbReference>
<proteinExistence type="predicted"/>
<accession>A0A9W7GEK8</accession>
<dbReference type="InterPro" id="IPR041492">
    <property type="entry name" value="HAD_2"/>
</dbReference>
<evidence type="ECO:0000313" key="1">
    <source>
        <dbReference type="EMBL" id="GMI42278.1"/>
    </source>
</evidence>
<evidence type="ECO:0008006" key="3">
    <source>
        <dbReference type="Google" id="ProtNLM"/>
    </source>
</evidence>
<keyword evidence="2" id="KW-1185">Reference proteome</keyword>
<dbReference type="Gene3D" id="3.40.50.1000">
    <property type="entry name" value="HAD superfamily/HAD-like"/>
    <property type="match status" value="1"/>
</dbReference>
<dbReference type="Proteomes" id="UP001165065">
    <property type="component" value="Unassembled WGS sequence"/>
</dbReference>
<dbReference type="GO" id="GO:0008967">
    <property type="term" value="F:phosphoglycolate phosphatase activity"/>
    <property type="evidence" value="ECO:0007669"/>
    <property type="project" value="TreeGrafter"/>
</dbReference>
<evidence type="ECO:0000313" key="2">
    <source>
        <dbReference type="Proteomes" id="UP001165065"/>
    </source>
</evidence>
<dbReference type="InterPro" id="IPR023214">
    <property type="entry name" value="HAD_sf"/>
</dbReference>
<sequence>MDCLSAVILDMDGTILDTTVELCSAVASAANRMVPSLALQHFQVLSDYPDLYGGPLEEFHDTIVLPHKPGLTKDEEKDSTAKFIKFFLEEVKNSCPSPCFDDVLSALEELKAKYPSLLFAVATTKPTKTAESDLTSSAVPNALRPLLSHVQGTDAGIAPKPAPDVLLRCASVIGVDIKKTIYVGDTSRDSGAGRAAGCMMTVTVQRDADKLGNKLGADAVISDFKGIESAVERWRTEA</sequence>
<name>A0A9W7GEK8_9STRA</name>
<dbReference type="PANTHER" id="PTHR43434:SF1">
    <property type="entry name" value="PHOSPHOGLYCOLATE PHOSPHATASE"/>
    <property type="match status" value="1"/>
</dbReference>
<organism evidence="1 2">
    <name type="scientific">Triparma columacea</name>
    <dbReference type="NCBI Taxonomy" id="722753"/>
    <lineage>
        <taxon>Eukaryota</taxon>
        <taxon>Sar</taxon>
        <taxon>Stramenopiles</taxon>
        <taxon>Ochrophyta</taxon>
        <taxon>Bolidophyceae</taxon>
        <taxon>Parmales</taxon>
        <taxon>Triparmaceae</taxon>
        <taxon>Triparma</taxon>
    </lineage>
</organism>
<dbReference type="InterPro" id="IPR023198">
    <property type="entry name" value="PGP-like_dom2"/>
</dbReference>
<dbReference type="PANTHER" id="PTHR43434">
    <property type="entry name" value="PHOSPHOGLYCOLATE PHOSPHATASE"/>
    <property type="match status" value="1"/>
</dbReference>
<dbReference type="InterPro" id="IPR050155">
    <property type="entry name" value="HAD-like_hydrolase_sf"/>
</dbReference>
<dbReference type="Pfam" id="PF13419">
    <property type="entry name" value="HAD_2"/>
    <property type="match status" value="1"/>
</dbReference>
<reference evidence="2" key="1">
    <citation type="journal article" date="2023" name="Commun. Biol.">
        <title>Genome analysis of Parmales, the sister group of diatoms, reveals the evolutionary specialization of diatoms from phago-mixotrophs to photoautotrophs.</title>
        <authorList>
            <person name="Ban H."/>
            <person name="Sato S."/>
            <person name="Yoshikawa S."/>
            <person name="Yamada K."/>
            <person name="Nakamura Y."/>
            <person name="Ichinomiya M."/>
            <person name="Sato N."/>
            <person name="Blanc-Mathieu R."/>
            <person name="Endo H."/>
            <person name="Kuwata A."/>
            <person name="Ogata H."/>
        </authorList>
    </citation>
    <scope>NUCLEOTIDE SEQUENCE [LARGE SCALE GENOMIC DNA]</scope>
</reference>
<dbReference type="AlphaFoldDB" id="A0A9W7GEK8"/>
<gene>
    <name evidence="1" type="ORF">TrCOL_g11991</name>
</gene>
<dbReference type="OrthoDB" id="40579at2759"/>
<dbReference type="SFLD" id="SFLDS00003">
    <property type="entry name" value="Haloacid_Dehalogenase"/>
    <property type="match status" value="1"/>
</dbReference>
<dbReference type="SFLD" id="SFLDG01129">
    <property type="entry name" value="C1.5:_HAD__Beta-PGM__Phosphata"/>
    <property type="match status" value="1"/>
</dbReference>
<dbReference type="Gene3D" id="1.10.150.240">
    <property type="entry name" value="Putative phosphatase, domain 2"/>
    <property type="match status" value="1"/>
</dbReference>
<protein>
    <recommendedName>
        <fullName evidence="3">Phosphoglycolate phosphatase</fullName>
    </recommendedName>
</protein>
<dbReference type="GO" id="GO:0006281">
    <property type="term" value="P:DNA repair"/>
    <property type="evidence" value="ECO:0007669"/>
    <property type="project" value="TreeGrafter"/>
</dbReference>
<dbReference type="InterPro" id="IPR036412">
    <property type="entry name" value="HAD-like_sf"/>
</dbReference>
<comment type="caution">
    <text evidence="1">The sequence shown here is derived from an EMBL/GenBank/DDBJ whole genome shotgun (WGS) entry which is preliminary data.</text>
</comment>
<dbReference type="SUPFAM" id="SSF56784">
    <property type="entry name" value="HAD-like"/>
    <property type="match status" value="1"/>
</dbReference>